<dbReference type="EMBL" id="KQ991547">
    <property type="protein sequence ID" value="KZV51989.1"/>
    <property type="molecule type" value="Genomic_DNA"/>
</dbReference>
<keyword evidence="1" id="KW-0812">Transmembrane</keyword>
<feature type="transmembrane region" description="Helical" evidence="1">
    <location>
        <begin position="20"/>
        <end position="40"/>
    </location>
</feature>
<keyword evidence="1" id="KW-1133">Transmembrane helix</keyword>
<protein>
    <submittedName>
        <fullName evidence="2">Uncharacterized protein</fullName>
    </submittedName>
</protein>
<keyword evidence="3" id="KW-1185">Reference proteome</keyword>
<dbReference type="Proteomes" id="UP000250235">
    <property type="component" value="Unassembled WGS sequence"/>
</dbReference>
<evidence type="ECO:0000313" key="3">
    <source>
        <dbReference type="Proteomes" id="UP000250235"/>
    </source>
</evidence>
<keyword evidence="1" id="KW-0472">Membrane</keyword>
<gene>
    <name evidence="2" type="ORF">F511_11888</name>
</gene>
<accession>A0A2Z7D5D5</accession>
<evidence type="ECO:0000256" key="1">
    <source>
        <dbReference type="SAM" id="Phobius"/>
    </source>
</evidence>
<evidence type="ECO:0000313" key="2">
    <source>
        <dbReference type="EMBL" id="KZV51989.1"/>
    </source>
</evidence>
<dbReference type="AlphaFoldDB" id="A0A2Z7D5D5"/>
<name>A0A2Z7D5D5_9LAMI</name>
<organism evidence="2 3">
    <name type="scientific">Dorcoceras hygrometricum</name>
    <dbReference type="NCBI Taxonomy" id="472368"/>
    <lineage>
        <taxon>Eukaryota</taxon>
        <taxon>Viridiplantae</taxon>
        <taxon>Streptophyta</taxon>
        <taxon>Embryophyta</taxon>
        <taxon>Tracheophyta</taxon>
        <taxon>Spermatophyta</taxon>
        <taxon>Magnoliopsida</taxon>
        <taxon>eudicotyledons</taxon>
        <taxon>Gunneridae</taxon>
        <taxon>Pentapetalae</taxon>
        <taxon>asterids</taxon>
        <taxon>lamiids</taxon>
        <taxon>Lamiales</taxon>
        <taxon>Gesneriaceae</taxon>
        <taxon>Didymocarpoideae</taxon>
        <taxon>Trichosporeae</taxon>
        <taxon>Loxocarpinae</taxon>
        <taxon>Dorcoceras</taxon>
    </lineage>
</organism>
<reference evidence="2 3" key="1">
    <citation type="journal article" date="2015" name="Proc. Natl. Acad. Sci. U.S.A.">
        <title>The resurrection genome of Boea hygrometrica: A blueprint for survival of dehydration.</title>
        <authorList>
            <person name="Xiao L."/>
            <person name="Yang G."/>
            <person name="Zhang L."/>
            <person name="Yang X."/>
            <person name="Zhao S."/>
            <person name="Ji Z."/>
            <person name="Zhou Q."/>
            <person name="Hu M."/>
            <person name="Wang Y."/>
            <person name="Chen M."/>
            <person name="Xu Y."/>
            <person name="Jin H."/>
            <person name="Xiao X."/>
            <person name="Hu G."/>
            <person name="Bao F."/>
            <person name="Hu Y."/>
            <person name="Wan P."/>
            <person name="Li L."/>
            <person name="Deng X."/>
            <person name="Kuang T."/>
            <person name="Xiang C."/>
            <person name="Zhu J.K."/>
            <person name="Oliver M.J."/>
            <person name="He Y."/>
        </authorList>
    </citation>
    <scope>NUCLEOTIDE SEQUENCE [LARGE SCALE GENOMIC DNA]</scope>
    <source>
        <strain evidence="3">cv. XS01</strain>
    </source>
</reference>
<sequence>MLTSWLLILDSFNSNADIILAEYCCMLLLTMLIVMTSSLLNTSTAESILSSFSLRDTTNSSSLLIVMTSLLTSSSLIQPLALLSTTDVIVANPSTDSADILLALQLVLAPHNWFQTSTVHLLLRTFLQPLANITAAGLNWPSPDYEQLLNFGRLHC</sequence>
<proteinExistence type="predicted"/>